<dbReference type="Gene3D" id="3.20.20.80">
    <property type="entry name" value="Glycosidases"/>
    <property type="match status" value="1"/>
</dbReference>
<dbReference type="EMBL" id="QFXE01000011">
    <property type="protein sequence ID" value="RDH85837.1"/>
    <property type="molecule type" value="Genomic_DNA"/>
</dbReference>
<dbReference type="Proteomes" id="UP000254771">
    <property type="component" value="Unassembled WGS sequence"/>
</dbReference>
<gene>
    <name evidence="1" type="ORF">DIZ78_09605</name>
</gene>
<evidence type="ECO:0000313" key="2">
    <source>
        <dbReference type="Proteomes" id="UP000254771"/>
    </source>
</evidence>
<dbReference type="AlphaFoldDB" id="A0A370DNF8"/>
<dbReference type="InterPro" id="IPR017853">
    <property type="entry name" value="GH"/>
</dbReference>
<dbReference type="PANTHER" id="PTHR43576">
    <property type="entry name" value="ALPHA-L-ARABINOFURANOSIDASE C-RELATED"/>
    <property type="match status" value="1"/>
</dbReference>
<protein>
    <recommendedName>
        <fullName evidence="3">Alpha-L-arabinofuranosidase</fullName>
    </recommendedName>
</protein>
<reference evidence="1 2" key="1">
    <citation type="journal article" date="2018" name="ISME J.">
        <title>Endosymbiont genomes yield clues of tubeworm success.</title>
        <authorList>
            <person name="Li Y."/>
            <person name="Liles M.R."/>
            <person name="Halanych K.M."/>
        </authorList>
    </citation>
    <scope>NUCLEOTIDE SEQUENCE [LARGE SCALE GENOMIC DNA]</scope>
    <source>
        <strain evidence="1">A1462</strain>
    </source>
</reference>
<accession>A0A370DNF8</accession>
<evidence type="ECO:0000313" key="1">
    <source>
        <dbReference type="EMBL" id="RDH85837.1"/>
    </source>
</evidence>
<sequence>MLASALFLGSFAKVQAGVIIEVDSRTQAPLNHGVYGFNSNLAPGHFGFLDDEFIKHIGPLQPVMLRFPGGTVGNFYHRAEEGFRLEEMDITRAASLNRENLDRYRSLQNLRKGRFSFDDFMLLCERFGIEPLVVVNLSTGTPEESAAWVRYAKQKGYKIKRWELGNEFYIRIYRDLIGGPGKYLQIARRHADAMRREDPEIQLAVPASGTGFFADSGSKGDYRQRWDQAMTQADFADAIAVHAYWRMPDTDNLDTLYRDLFSRLEQQWDPAMKYYRDLYGDMPLWLTEWNIRGFGNRTMNNTQLHAMFIGDHFIRILNSDTITLAGYHQIAARGKWPSLFSKAKKKDMSPKGATVKRAAYFPFQLIGEVLAKAENRYDFTIGNNPKIKGSQGFPAGFSAVNASVLGGAESQWYFLLLNRSGAEQILKVQINGTRLAGGWQLDCVANRDLAATNGGSKTFPSAAPPEVAISRQAGEWDKLLLPGNSFCSAIFDDALIN</sequence>
<dbReference type="SUPFAM" id="SSF51445">
    <property type="entry name" value="(Trans)glycosidases"/>
    <property type="match status" value="1"/>
</dbReference>
<name>A0A370DNF8_9GAMM</name>
<keyword evidence="2" id="KW-1185">Reference proteome</keyword>
<proteinExistence type="predicted"/>
<comment type="caution">
    <text evidence="1">The sequence shown here is derived from an EMBL/GenBank/DDBJ whole genome shotgun (WGS) entry which is preliminary data.</text>
</comment>
<organism evidence="1 2">
    <name type="scientific">endosymbiont of Escarpia spicata</name>
    <dbReference type="NCBI Taxonomy" id="2200908"/>
    <lineage>
        <taxon>Bacteria</taxon>
        <taxon>Pseudomonadati</taxon>
        <taxon>Pseudomonadota</taxon>
        <taxon>Gammaproteobacteria</taxon>
        <taxon>sulfur-oxidizing symbionts</taxon>
    </lineage>
</organism>
<evidence type="ECO:0008006" key="3">
    <source>
        <dbReference type="Google" id="ProtNLM"/>
    </source>
</evidence>
<dbReference type="GO" id="GO:0000272">
    <property type="term" value="P:polysaccharide catabolic process"/>
    <property type="evidence" value="ECO:0007669"/>
    <property type="project" value="TreeGrafter"/>
</dbReference>
<dbReference type="PANTHER" id="PTHR43576:SF3">
    <property type="entry name" value="ALPHA-L-ARABINOFURANOSIDASE C"/>
    <property type="match status" value="1"/>
</dbReference>